<evidence type="ECO:0000313" key="2">
    <source>
        <dbReference type="Proteomes" id="UP000279236"/>
    </source>
</evidence>
<protein>
    <submittedName>
        <fullName evidence="1">Uncharacterized protein</fullName>
    </submittedName>
</protein>
<dbReference type="EMBL" id="RSCE01000003">
    <property type="protein sequence ID" value="RSH84721.1"/>
    <property type="molecule type" value="Genomic_DNA"/>
</dbReference>
<evidence type="ECO:0000313" key="1">
    <source>
        <dbReference type="EMBL" id="RSH84721.1"/>
    </source>
</evidence>
<organism evidence="1 2">
    <name type="scientific">Apiotrichum porosum</name>
    <dbReference type="NCBI Taxonomy" id="105984"/>
    <lineage>
        <taxon>Eukaryota</taxon>
        <taxon>Fungi</taxon>
        <taxon>Dikarya</taxon>
        <taxon>Basidiomycota</taxon>
        <taxon>Agaricomycotina</taxon>
        <taxon>Tremellomycetes</taxon>
        <taxon>Trichosporonales</taxon>
        <taxon>Trichosporonaceae</taxon>
        <taxon>Apiotrichum</taxon>
    </lineage>
</organism>
<comment type="caution">
    <text evidence="1">The sequence shown here is derived from an EMBL/GenBank/DDBJ whole genome shotgun (WGS) entry which is preliminary data.</text>
</comment>
<dbReference type="RefSeq" id="XP_028478169.1">
    <property type="nucleotide sequence ID" value="XM_028621717.1"/>
</dbReference>
<dbReference type="Proteomes" id="UP000279236">
    <property type="component" value="Unassembled WGS sequence"/>
</dbReference>
<keyword evidence="2" id="KW-1185">Reference proteome</keyword>
<accession>A0A427Y0V1</accession>
<dbReference type="GeneID" id="39590788"/>
<sequence length="608" mass="67583">MTAQSHPLLPTLLHLPCPFLDFDTTVNVLHACSMARHNTKPSNFCMTATSGMSAPLTWGQEGEAFLMAMYRGIKSVTVANKSALLTWLGAGRSLQDDHWIGDAFLAVRTISFTPTAVKQLGRVNEAIQQSLRYHLEPAAYMLTERDAQHALWRHLAEMSPMVKTVDITASSLPTPVDVDEDIACHLATQPEWRFLFPLWRHLQVVSFFDCLSQPPLPPPSAHVTLTIYIHYASRPRRTVLTLEDVDAGVPFGFEVIFTNLGPLARIKRDDDEEVRIPYGPAVNTHAFVDRAELGPIWANLGSHLDHNTAIALMHTPHLVRDNLRPTGLSISFDANTAPPPSWGGAFAQTFLKASYLAVTEVEVANARLRAQFPPNPIICPFASVQAVSFEGDAVQDLSRPNGAIKSNEKSLGRVFKYNIRAREDQRVVWTRIAAMAPGVTTVNITNTPAAGTTTPHNLLFHHDVQRYANAQPEWDHLLPLWPRLERVVYHHCLTQPPLVPPSPHRRLVIVGHFATNHTVGNHPIFHILDLEVNQASQHGMPVMYGNIGTQAQIARGSFVHAIAYDLQGMYQETSPSGLIRYIFSRDHTVVRSLCGMVRALPLCNRSMI</sequence>
<gene>
    <name evidence="1" type="ORF">EHS24_006245</name>
</gene>
<reference evidence="1 2" key="1">
    <citation type="submission" date="2018-11" db="EMBL/GenBank/DDBJ databases">
        <title>Genome sequence of Apiotrichum porosum DSM 27194.</title>
        <authorList>
            <person name="Aliyu H."/>
            <person name="Gorte O."/>
            <person name="Ochsenreither K."/>
        </authorList>
    </citation>
    <scope>NUCLEOTIDE SEQUENCE [LARGE SCALE GENOMIC DNA]</scope>
    <source>
        <strain evidence="1 2">DSM 27194</strain>
    </source>
</reference>
<proteinExistence type="predicted"/>
<dbReference type="AlphaFoldDB" id="A0A427Y0V1"/>
<name>A0A427Y0V1_9TREE</name>